<gene>
    <name evidence="2" type="ORF">GCM10010136_27990</name>
</gene>
<dbReference type="PANTHER" id="PTHR33164">
    <property type="entry name" value="TRANSCRIPTIONAL REGULATOR, MARR FAMILY"/>
    <property type="match status" value="1"/>
</dbReference>
<dbReference type="SUPFAM" id="SSF46785">
    <property type="entry name" value="Winged helix' DNA-binding domain"/>
    <property type="match status" value="1"/>
</dbReference>
<dbReference type="PROSITE" id="PS50995">
    <property type="entry name" value="HTH_MARR_2"/>
    <property type="match status" value="1"/>
</dbReference>
<dbReference type="InterPro" id="IPR036388">
    <property type="entry name" value="WH-like_DNA-bd_sf"/>
</dbReference>
<accession>A0A8J3DKA0</accession>
<proteinExistence type="predicted"/>
<dbReference type="PANTHER" id="PTHR33164:SF43">
    <property type="entry name" value="HTH-TYPE TRANSCRIPTIONAL REPRESSOR YETL"/>
    <property type="match status" value="1"/>
</dbReference>
<dbReference type="RefSeq" id="WP_189491375.1">
    <property type="nucleotide sequence ID" value="NZ_BMZO01000009.1"/>
</dbReference>
<keyword evidence="3" id="KW-1185">Reference proteome</keyword>
<dbReference type="PRINTS" id="PR00598">
    <property type="entry name" value="HTHMARR"/>
</dbReference>
<dbReference type="Proteomes" id="UP000641137">
    <property type="component" value="Unassembled WGS sequence"/>
</dbReference>
<dbReference type="AlphaFoldDB" id="A0A8J3DKA0"/>
<feature type="domain" description="HTH marR-type" evidence="1">
    <location>
        <begin position="19"/>
        <end position="153"/>
    </location>
</feature>
<name>A0A8J3DKA0_9HYPH</name>
<protein>
    <submittedName>
        <fullName evidence="2">MarR family transcriptional regulator</fullName>
    </submittedName>
</protein>
<evidence type="ECO:0000259" key="1">
    <source>
        <dbReference type="PROSITE" id="PS50995"/>
    </source>
</evidence>
<reference evidence="2" key="2">
    <citation type="submission" date="2020-09" db="EMBL/GenBank/DDBJ databases">
        <authorList>
            <person name="Sun Q."/>
            <person name="Kim S."/>
        </authorList>
    </citation>
    <scope>NUCLEOTIDE SEQUENCE</scope>
    <source>
        <strain evidence="2">KCTC 42097</strain>
    </source>
</reference>
<dbReference type="GO" id="GO:0003700">
    <property type="term" value="F:DNA-binding transcription factor activity"/>
    <property type="evidence" value="ECO:0007669"/>
    <property type="project" value="InterPro"/>
</dbReference>
<dbReference type="InterPro" id="IPR036390">
    <property type="entry name" value="WH_DNA-bd_sf"/>
</dbReference>
<evidence type="ECO:0000313" key="3">
    <source>
        <dbReference type="Proteomes" id="UP000641137"/>
    </source>
</evidence>
<comment type="caution">
    <text evidence="2">The sequence shown here is derived from an EMBL/GenBank/DDBJ whole genome shotgun (WGS) entry which is preliminary data.</text>
</comment>
<reference evidence="2" key="1">
    <citation type="journal article" date="2014" name="Int. J. Syst. Evol. Microbiol.">
        <title>Complete genome sequence of Corynebacterium casei LMG S-19264T (=DSM 44701T), isolated from a smear-ripened cheese.</title>
        <authorList>
            <consortium name="US DOE Joint Genome Institute (JGI-PGF)"/>
            <person name="Walter F."/>
            <person name="Albersmeier A."/>
            <person name="Kalinowski J."/>
            <person name="Ruckert C."/>
        </authorList>
    </citation>
    <scope>NUCLEOTIDE SEQUENCE</scope>
    <source>
        <strain evidence="2">KCTC 42097</strain>
    </source>
</reference>
<dbReference type="Gene3D" id="1.10.10.10">
    <property type="entry name" value="Winged helix-like DNA-binding domain superfamily/Winged helix DNA-binding domain"/>
    <property type="match status" value="1"/>
</dbReference>
<dbReference type="InterPro" id="IPR000835">
    <property type="entry name" value="HTH_MarR-typ"/>
</dbReference>
<dbReference type="SMART" id="SM00347">
    <property type="entry name" value="HTH_MARR"/>
    <property type="match status" value="1"/>
</dbReference>
<dbReference type="InterPro" id="IPR039422">
    <property type="entry name" value="MarR/SlyA-like"/>
</dbReference>
<evidence type="ECO:0000313" key="2">
    <source>
        <dbReference type="EMBL" id="GHC76876.1"/>
    </source>
</evidence>
<dbReference type="Pfam" id="PF01047">
    <property type="entry name" value="MarR"/>
    <property type="match status" value="1"/>
</dbReference>
<organism evidence="2 3">
    <name type="scientific">Limoniibacter endophyticus</name>
    <dbReference type="NCBI Taxonomy" id="1565040"/>
    <lineage>
        <taxon>Bacteria</taxon>
        <taxon>Pseudomonadati</taxon>
        <taxon>Pseudomonadota</taxon>
        <taxon>Alphaproteobacteria</taxon>
        <taxon>Hyphomicrobiales</taxon>
        <taxon>Bartonellaceae</taxon>
        <taxon>Limoniibacter</taxon>
    </lineage>
</organism>
<dbReference type="GO" id="GO:0006950">
    <property type="term" value="P:response to stress"/>
    <property type="evidence" value="ECO:0007669"/>
    <property type="project" value="TreeGrafter"/>
</dbReference>
<dbReference type="EMBL" id="BMZO01000009">
    <property type="protein sequence ID" value="GHC76876.1"/>
    <property type="molecule type" value="Genomic_DNA"/>
</dbReference>
<sequence length="159" mass="18464">MNKAVSKDDFQAADTSRTRLRAWIHLLMLTRKIENEVRERLRLKYATTLPRFDVMAALYRTEEGMKMGELSTALMVSNGNVTGIVERLVREKLVERVPVMDDRRAMEVRLTKLGRENFEQMATTHRGWIDEALVNLSEEECSQLICLADQARQSLSHRR</sequence>